<sequence>MAVNHPEPTPERFPGPALPEHLETVALTRTTARVEDRVIIGGVPMRIVDVVRTHTGVRLDLEEGERLWLTARTRLTAFREADIDPFGSRAR</sequence>
<protein>
    <submittedName>
        <fullName evidence="1">Uncharacterized protein</fullName>
    </submittedName>
</protein>
<dbReference type="AlphaFoldDB" id="A0A7W3SZW0"/>
<gene>
    <name evidence="1" type="ORF">FOE67_02215</name>
</gene>
<dbReference type="Proteomes" id="UP000530234">
    <property type="component" value="Unassembled WGS sequence"/>
</dbReference>
<keyword evidence="2" id="KW-1185">Reference proteome</keyword>
<organism evidence="1 2">
    <name type="scientific">Streptomyces calidiresistens</name>
    <dbReference type="NCBI Taxonomy" id="1485586"/>
    <lineage>
        <taxon>Bacteria</taxon>
        <taxon>Bacillati</taxon>
        <taxon>Actinomycetota</taxon>
        <taxon>Actinomycetes</taxon>
        <taxon>Kitasatosporales</taxon>
        <taxon>Streptomycetaceae</taxon>
        <taxon>Streptomyces</taxon>
    </lineage>
</organism>
<name>A0A7W3SZW0_9ACTN</name>
<dbReference type="EMBL" id="VKHS01000022">
    <property type="protein sequence ID" value="MBB0228360.1"/>
    <property type="molecule type" value="Genomic_DNA"/>
</dbReference>
<accession>A0A7W3SZW0</accession>
<evidence type="ECO:0000313" key="2">
    <source>
        <dbReference type="Proteomes" id="UP000530234"/>
    </source>
</evidence>
<comment type="caution">
    <text evidence="1">The sequence shown here is derived from an EMBL/GenBank/DDBJ whole genome shotgun (WGS) entry which is preliminary data.</text>
</comment>
<reference evidence="2" key="1">
    <citation type="submission" date="2019-10" db="EMBL/GenBank/DDBJ databases">
        <title>Streptomyces sp. nov., a novel actinobacterium isolated from alkaline environment.</title>
        <authorList>
            <person name="Golinska P."/>
        </authorList>
    </citation>
    <scope>NUCLEOTIDE SEQUENCE [LARGE SCALE GENOMIC DNA]</scope>
    <source>
        <strain evidence="2">DSM 42108</strain>
    </source>
</reference>
<evidence type="ECO:0000313" key="1">
    <source>
        <dbReference type="EMBL" id="MBB0228360.1"/>
    </source>
</evidence>
<proteinExistence type="predicted"/>